<evidence type="ECO:0000313" key="9">
    <source>
        <dbReference type="EMBL" id="GMI65149.1"/>
    </source>
</evidence>
<keyword evidence="3" id="KW-0964">Secreted</keyword>
<keyword evidence="5 8" id="KW-0732">Signal</keyword>
<name>A0A9W7LIA8_HIBTR</name>
<dbReference type="Pfam" id="PF05498">
    <property type="entry name" value="RALF"/>
    <property type="match status" value="1"/>
</dbReference>
<evidence type="ECO:0000313" key="10">
    <source>
        <dbReference type="Proteomes" id="UP001165190"/>
    </source>
</evidence>
<evidence type="ECO:0000256" key="4">
    <source>
        <dbReference type="ARBA" id="ARBA00022702"/>
    </source>
</evidence>
<dbReference type="OrthoDB" id="930488at2759"/>
<dbReference type="Proteomes" id="UP001165190">
    <property type="component" value="Unassembled WGS sequence"/>
</dbReference>
<feature type="signal peptide" evidence="8">
    <location>
        <begin position="1"/>
        <end position="26"/>
    </location>
</feature>
<dbReference type="PANTHER" id="PTHR34270">
    <property type="entry name" value="PROTEIN RALF-LIKE 15-RELATED"/>
    <property type="match status" value="1"/>
</dbReference>
<evidence type="ECO:0000256" key="8">
    <source>
        <dbReference type="SAM" id="SignalP"/>
    </source>
</evidence>
<evidence type="ECO:0000256" key="3">
    <source>
        <dbReference type="ARBA" id="ARBA00022525"/>
    </source>
</evidence>
<evidence type="ECO:0000256" key="6">
    <source>
        <dbReference type="ARBA" id="ARBA00023157"/>
    </source>
</evidence>
<comment type="similarity">
    <text evidence="2">Belongs to the plant rapid alkalinization factor (RALF) family.</text>
</comment>
<dbReference type="GO" id="GO:0005576">
    <property type="term" value="C:extracellular region"/>
    <property type="evidence" value="ECO:0007669"/>
    <property type="project" value="UniProtKB-SubCell"/>
</dbReference>
<dbReference type="InterPro" id="IPR008801">
    <property type="entry name" value="RALF"/>
</dbReference>
<proteinExistence type="inferred from homology"/>
<evidence type="ECO:0000256" key="1">
    <source>
        <dbReference type="ARBA" id="ARBA00004613"/>
    </source>
</evidence>
<reference evidence="9" key="1">
    <citation type="submission" date="2023-05" db="EMBL/GenBank/DDBJ databases">
        <title>Genome and transcriptome analyses reveal genes involved in the formation of fine ridges on petal epidermal cells in Hibiscus trionum.</title>
        <authorList>
            <person name="Koshimizu S."/>
            <person name="Masuda S."/>
            <person name="Ishii T."/>
            <person name="Shirasu K."/>
            <person name="Hoshino A."/>
            <person name="Arita M."/>
        </authorList>
    </citation>
    <scope>NUCLEOTIDE SEQUENCE</scope>
    <source>
        <strain evidence="9">Hamamatsu line</strain>
    </source>
</reference>
<evidence type="ECO:0000256" key="2">
    <source>
        <dbReference type="ARBA" id="ARBA00009178"/>
    </source>
</evidence>
<dbReference type="GO" id="GO:0005179">
    <property type="term" value="F:hormone activity"/>
    <property type="evidence" value="ECO:0007669"/>
    <property type="project" value="UniProtKB-KW"/>
</dbReference>
<dbReference type="PANTHER" id="PTHR34270:SF3">
    <property type="entry name" value="PROTEIN RALF-LIKE 16-RELATED"/>
    <property type="match status" value="1"/>
</dbReference>
<dbReference type="EMBL" id="BSYR01000003">
    <property type="protein sequence ID" value="GMI65149.1"/>
    <property type="molecule type" value="Genomic_DNA"/>
</dbReference>
<organism evidence="9 10">
    <name type="scientific">Hibiscus trionum</name>
    <name type="common">Flower of an hour</name>
    <dbReference type="NCBI Taxonomy" id="183268"/>
    <lineage>
        <taxon>Eukaryota</taxon>
        <taxon>Viridiplantae</taxon>
        <taxon>Streptophyta</taxon>
        <taxon>Embryophyta</taxon>
        <taxon>Tracheophyta</taxon>
        <taxon>Spermatophyta</taxon>
        <taxon>Magnoliopsida</taxon>
        <taxon>eudicotyledons</taxon>
        <taxon>Gunneridae</taxon>
        <taxon>Pentapetalae</taxon>
        <taxon>rosids</taxon>
        <taxon>malvids</taxon>
        <taxon>Malvales</taxon>
        <taxon>Malvaceae</taxon>
        <taxon>Malvoideae</taxon>
        <taxon>Hibiscus</taxon>
    </lineage>
</organism>
<dbReference type="GO" id="GO:0040008">
    <property type="term" value="P:regulation of growth"/>
    <property type="evidence" value="ECO:0007669"/>
    <property type="project" value="UniProtKB-ARBA"/>
</dbReference>
<sequence>MGAEKKIMMLWICAMVVSSMLMEAGANEQRFIGYPALGIKHPMPCGHNMDKCVGNPSNNYNRGCERLQRCRGGGVRKFMPIIP</sequence>
<keyword evidence="6" id="KW-1015">Disulfide bond</keyword>
<feature type="chain" id="PRO_5040930516" evidence="8">
    <location>
        <begin position="27"/>
        <end position="83"/>
    </location>
</feature>
<comment type="caution">
    <text evidence="9">The sequence shown here is derived from an EMBL/GenBank/DDBJ whole genome shotgun (WGS) entry which is preliminary data.</text>
</comment>
<evidence type="ECO:0000256" key="5">
    <source>
        <dbReference type="ARBA" id="ARBA00022729"/>
    </source>
</evidence>
<keyword evidence="4" id="KW-0372">Hormone</keyword>
<keyword evidence="10" id="KW-1185">Reference proteome</keyword>
<dbReference type="AlphaFoldDB" id="A0A9W7LIA8"/>
<accession>A0A9W7LIA8</accession>
<protein>
    <submittedName>
        <fullName evidence="9">Ralf-like 9</fullName>
    </submittedName>
</protein>
<comment type="subcellular location">
    <subcellularLocation>
        <location evidence="1">Secreted</location>
    </subcellularLocation>
</comment>
<gene>
    <name evidence="9" type="ORF">HRI_000184200</name>
</gene>
<comment type="function">
    <text evidence="7">Cell signaling peptide that may regulate plant stress, growth, and development. Mediates a rapid alkalinization of extracellular space by mediating a transient increase in the cytoplasmic Ca(2+) concentration leading to a calcium-dependent signaling events through a cell surface receptor and a concomitant activation of some intracellular mitogen-activated protein kinases.</text>
</comment>
<evidence type="ECO:0000256" key="7">
    <source>
        <dbReference type="ARBA" id="ARBA00037228"/>
    </source>
</evidence>